<keyword evidence="1 6" id="KW-0547">Nucleotide-binding</keyword>
<evidence type="ECO:0000256" key="1">
    <source>
        <dbReference type="ARBA" id="ARBA00022741"/>
    </source>
</evidence>
<dbReference type="EMBL" id="MGGZ01000043">
    <property type="protein sequence ID" value="OGM55906.1"/>
    <property type="molecule type" value="Genomic_DNA"/>
</dbReference>
<dbReference type="Proteomes" id="UP000178313">
    <property type="component" value="Unassembled WGS sequence"/>
</dbReference>
<sequence length="281" mass="30684">MVEKFDPSQLKKLYKPAHESAGEDNGQVTIIGGSSLFHGAPLLALKVASRIVDMVFFASPEPSLGPIAEQMKSVLSSFIWVPWQETEDYIEKSEAVLIGPGFMRFRSEKVPHGERQHVCDEACQITKNITEKFLKKFPNKKWVIDAGSLQVMDADWIPKGSIVTPNKKEFELLFGNMDANQAAKKYGCIIVQKGPKTIVCGEDKCVEVTNGNAGLTKGGTGDILAGLTVALYAKNEAFLAASSASYIAKAAADELFEKVGTNYNADDLTEAIPEIFKKLTF</sequence>
<gene>
    <name evidence="6" type="primary">nnrD</name>
    <name evidence="8" type="ORF">A3E46_01690</name>
</gene>
<name>A0A1F8AW11_9BACT</name>
<dbReference type="GO" id="GO:0046496">
    <property type="term" value="P:nicotinamide nucleotide metabolic process"/>
    <property type="evidence" value="ECO:0007669"/>
    <property type="project" value="UniProtKB-UniRule"/>
</dbReference>
<keyword evidence="2 6" id="KW-0067">ATP-binding</keyword>
<comment type="cofactor">
    <cofactor evidence="6">
        <name>Mg(2+)</name>
        <dbReference type="ChEBI" id="CHEBI:18420"/>
    </cofactor>
</comment>
<dbReference type="GO" id="GO:0005524">
    <property type="term" value="F:ATP binding"/>
    <property type="evidence" value="ECO:0007669"/>
    <property type="project" value="UniProtKB-KW"/>
</dbReference>
<comment type="caution">
    <text evidence="8">The sequence shown here is derived from an EMBL/GenBank/DDBJ whole genome shotgun (WGS) entry which is preliminary data.</text>
</comment>
<dbReference type="EC" id="4.2.1.136" evidence="6"/>
<dbReference type="Pfam" id="PF01256">
    <property type="entry name" value="Carb_kinase"/>
    <property type="match status" value="1"/>
</dbReference>
<keyword evidence="5 6" id="KW-0456">Lyase</keyword>
<evidence type="ECO:0000259" key="7">
    <source>
        <dbReference type="PROSITE" id="PS51383"/>
    </source>
</evidence>
<dbReference type="PROSITE" id="PS51383">
    <property type="entry name" value="YJEF_C_3"/>
    <property type="match status" value="1"/>
</dbReference>
<protein>
    <recommendedName>
        <fullName evidence="6">ADP-dependent (S)-NAD(P)H-hydrate dehydratase</fullName>
        <ecNumber evidence="6">4.2.1.136</ecNumber>
    </recommendedName>
    <alternativeName>
        <fullName evidence="6">ADP-dependent NAD(P)HX dehydratase</fullName>
    </alternativeName>
</protein>
<dbReference type="PANTHER" id="PTHR12592:SF0">
    <property type="entry name" value="ATP-DEPENDENT (S)-NAD(P)H-HYDRATE DEHYDRATASE"/>
    <property type="match status" value="1"/>
</dbReference>
<evidence type="ECO:0000256" key="6">
    <source>
        <dbReference type="HAMAP-Rule" id="MF_01965"/>
    </source>
</evidence>
<organism evidence="8 9">
    <name type="scientific">Candidatus Woesebacteria bacterium RIFCSPHIGHO2_12_FULL_46_16</name>
    <dbReference type="NCBI Taxonomy" id="1802513"/>
    <lineage>
        <taxon>Bacteria</taxon>
        <taxon>Candidatus Woeseibacteriota</taxon>
    </lineage>
</organism>
<dbReference type="SUPFAM" id="SSF53613">
    <property type="entry name" value="Ribokinase-like"/>
    <property type="match status" value="1"/>
</dbReference>
<feature type="binding site" evidence="6">
    <location>
        <position position="222"/>
    </location>
    <ligand>
        <name>(6S)-NADPHX</name>
        <dbReference type="ChEBI" id="CHEBI:64076"/>
    </ligand>
</feature>
<keyword evidence="4 6" id="KW-0520">NAD</keyword>
<proteinExistence type="inferred from homology"/>
<dbReference type="STRING" id="1802513.A3E46_01690"/>
<feature type="binding site" evidence="6">
    <location>
        <position position="40"/>
    </location>
    <ligand>
        <name>(6S)-NADPHX</name>
        <dbReference type="ChEBI" id="CHEBI:64076"/>
    </ligand>
</feature>
<comment type="catalytic activity">
    <reaction evidence="6">
        <text>(6S)-NADPHX + ADP = AMP + phosphate + NADPH + H(+)</text>
        <dbReference type="Rhea" id="RHEA:32235"/>
        <dbReference type="ChEBI" id="CHEBI:15378"/>
        <dbReference type="ChEBI" id="CHEBI:43474"/>
        <dbReference type="ChEBI" id="CHEBI:57783"/>
        <dbReference type="ChEBI" id="CHEBI:64076"/>
        <dbReference type="ChEBI" id="CHEBI:456215"/>
        <dbReference type="ChEBI" id="CHEBI:456216"/>
        <dbReference type="EC" id="4.2.1.136"/>
    </reaction>
</comment>
<feature type="binding site" evidence="6">
    <location>
        <position position="101"/>
    </location>
    <ligand>
        <name>(6S)-NADPHX</name>
        <dbReference type="ChEBI" id="CHEBI:64076"/>
    </ligand>
</feature>
<comment type="function">
    <text evidence="6">Catalyzes the dehydration of the S-form of NAD(P)HX at the expense of ADP, which is converted to AMP. Together with NAD(P)HX epimerase, which catalyzes the epimerization of the S- and R-forms, the enzyme allows the repair of both epimers of NAD(P)HX, a damaged form of NAD(P)H that is a result of enzymatic or heat-dependent hydration.</text>
</comment>
<dbReference type="AlphaFoldDB" id="A0A1F8AW11"/>
<keyword evidence="3 6" id="KW-0521">NADP</keyword>
<reference evidence="8 9" key="1">
    <citation type="journal article" date="2016" name="Nat. Commun.">
        <title>Thousands of microbial genomes shed light on interconnected biogeochemical processes in an aquifer system.</title>
        <authorList>
            <person name="Anantharaman K."/>
            <person name="Brown C.T."/>
            <person name="Hug L.A."/>
            <person name="Sharon I."/>
            <person name="Castelle C.J."/>
            <person name="Probst A.J."/>
            <person name="Thomas B.C."/>
            <person name="Singh A."/>
            <person name="Wilkins M.J."/>
            <person name="Karaoz U."/>
            <person name="Brodie E.L."/>
            <person name="Williams K.H."/>
            <person name="Hubbard S.S."/>
            <person name="Banfield J.F."/>
        </authorList>
    </citation>
    <scope>NUCLEOTIDE SEQUENCE [LARGE SCALE GENOMIC DNA]</scope>
</reference>
<comment type="subunit">
    <text evidence="6">Homotetramer.</text>
</comment>
<evidence type="ECO:0000256" key="3">
    <source>
        <dbReference type="ARBA" id="ARBA00022857"/>
    </source>
</evidence>
<comment type="similarity">
    <text evidence="6">Belongs to the NnrD/CARKD family.</text>
</comment>
<comment type="caution">
    <text evidence="6">Lacks conserved residue(s) required for the propagation of feature annotation.</text>
</comment>
<dbReference type="GO" id="GO:0052855">
    <property type="term" value="F:ADP-dependent NAD(P)H-hydrate dehydratase activity"/>
    <property type="evidence" value="ECO:0007669"/>
    <property type="project" value="UniProtKB-UniRule"/>
</dbReference>
<dbReference type="GO" id="GO:0110051">
    <property type="term" value="P:metabolite repair"/>
    <property type="evidence" value="ECO:0007669"/>
    <property type="project" value="TreeGrafter"/>
</dbReference>
<dbReference type="InterPro" id="IPR029056">
    <property type="entry name" value="Ribokinase-like"/>
</dbReference>
<feature type="binding site" evidence="6">
    <location>
        <begin position="193"/>
        <end position="197"/>
    </location>
    <ligand>
        <name>AMP</name>
        <dbReference type="ChEBI" id="CHEBI:456215"/>
    </ligand>
</feature>
<dbReference type="HAMAP" id="MF_01965">
    <property type="entry name" value="NADHX_dehydratase"/>
    <property type="match status" value="1"/>
</dbReference>
<evidence type="ECO:0000256" key="4">
    <source>
        <dbReference type="ARBA" id="ARBA00023027"/>
    </source>
</evidence>
<evidence type="ECO:0000313" key="9">
    <source>
        <dbReference type="Proteomes" id="UP000178313"/>
    </source>
</evidence>
<accession>A0A1F8AW11</accession>
<dbReference type="InterPro" id="IPR000631">
    <property type="entry name" value="CARKD"/>
</dbReference>
<feature type="binding site" evidence="6">
    <location>
        <position position="221"/>
    </location>
    <ligand>
        <name>AMP</name>
        <dbReference type="ChEBI" id="CHEBI:456215"/>
    </ligand>
</feature>
<dbReference type="NCBIfam" id="TIGR00196">
    <property type="entry name" value="yjeF_cterm"/>
    <property type="match status" value="1"/>
</dbReference>
<dbReference type="CDD" id="cd01171">
    <property type="entry name" value="YXKO-related"/>
    <property type="match status" value="1"/>
</dbReference>
<evidence type="ECO:0000256" key="2">
    <source>
        <dbReference type="ARBA" id="ARBA00022840"/>
    </source>
</evidence>
<comment type="catalytic activity">
    <reaction evidence="6">
        <text>(6S)-NADHX + ADP = AMP + phosphate + NADH + H(+)</text>
        <dbReference type="Rhea" id="RHEA:32223"/>
        <dbReference type="ChEBI" id="CHEBI:15378"/>
        <dbReference type="ChEBI" id="CHEBI:43474"/>
        <dbReference type="ChEBI" id="CHEBI:57945"/>
        <dbReference type="ChEBI" id="CHEBI:64074"/>
        <dbReference type="ChEBI" id="CHEBI:456215"/>
        <dbReference type="ChEBI" id="CHEBI:456216"/>
        <dbReference type="EC" id="4.2.1.136"/>
    </reaction>
</comment>
<evidence type="ECO:0000256" key="5">
    <source>
        <dbReference type="ARBA" id="ARBA00023239"/>
    </source>
</evidence>
<feature type="domain" description="YjeF C-terminal" evidence="7">
    <location>
        <begin position="5"/>
        <end position="279"/>
    </location>
</feature>
<dbReference type="Gene3D" id="3.40.1190.20">
    <property type="match status" value="1"/>
</dbReference>
<evidence type="ECO:0000313" key="8">
    <source>
        <dbReference type="EMBL" id="OGM55906.1"/>
    </source>
</evidence>
<dbReference type="PANTHER" id="PTHR12592">
    <property type="entry name" value="ATP-DEPENDENT (S)-NAD(P)H-HYDRATE DEHYDRATASE FAMILY MEMBER"/>
    <property type="match status" value="1"/>
</dbReference>